<dbReference type="EMBL" id="MGKT01000004">
    <property type="protein sequence ID" value="OGN31302.1"/>
    <property type="molecule type" value="Genomic_DNA"/>
</dbReference>
<keyword evidence="2 6" id="KW-0479">Metal-binding</keyword>
<dbReference type="Pfam" id="PF08439">
    <property type="entry name" value="Peptidase_M3_N"/>
    <property type="match status" value="1"/>
</dbReference>
<evidence type="ECO:0000259" key="7">
    <source>
        <dbReference type="Pfam" id="PF01432"/>
    </source>
</evidence>
<gene>
    <name evidence="9" type="ORF">A3I96_00515</name>
</gene>
<feature type="domain" description="Oligopeptidase F N-terminal" evidence="8">
    <location>
        <begin position="115"/>
        <end position="179"/>
    </location>
</feature>
<evidence type="ECO:0000256" key="5">
    <source>
        <dbReference type="ARBA" id="ARBA00023049"/>
    </source>
</evidence>
<dbReference type="NCBIfam" id="TIGR02290">
    <property type="entry name" value="M3_fam_3"/>
    <property type="match status" value="1"/>
</dbReference>
<evidence type="ECO:0008006" key="11">
    <source>
        <dbReference type="Google" id="ProtNLM"/>
    </source>
</evidence>
<comment type="cofactor">
    <cofactor evidence="6">
        <name>Zn(2+)</name>
        <dbReference type="ChEBI" id="CHEBI:29105"/>
    </cofactor>
    <text evidence="6">Binds 1 zinc ion.</text>
</comment>
<organism evidence="9 10">
    <name type="scientific">Candidatus Yanofskybacteria bacterium RIFCSPLOWO2_02_FULL_44_18</name>
    <dbReference type="NCBI Taxonomy" id="1802705"/>
    <lineage>
        <taxon>Bacteria</taxon>
        <taxon>Candidatus Yanofskyibacteriota</taxon>
    </lineage>
</organism>
<evidence type="ECO:0000259" key="8">
    <source>
        <dbReference type="Pfam" id="PF08439"/>
    </source>
</evidence>
<protein>
    <recommendedName>
        <fullName evidence="11">Oligoendopeptidase F</fullName>
    </recommendedName>
</protein>
<comment type="caution">
    <text evidence="9">The sequence shown here is derived from an EMBL/GenBank/DDBJ whole genome shotgun (WGS) entry which is preliminary data.</text>
</comment>
<sequence>MKKRNVALPDWDLSDLYSSIDDPKIDAALATALKRAGMFEKNYRGKIDDKSDSKQILKAVTEYERILVESNKPGCYAYLEYSVDSVNPRNAALLQKTKKKSIEINQRILFFELALINLSEQKLKHLISDPELKNYKHFLQKILKQKPHRLTEAEEKIFNDKYLTSGSALNRLFDEELAEQKYEFKKKGKIVLLNESEILDYLHSPDGQERKLAAQSFTKGIKSISRRLTFVTNMLAEDKSISDKYFKYTRPEDSRHLDNETTKETVDTMINVVVKNYSLVQEYYQLKKKILKLKNIYDYDRYAPLSVSKKKYDYSEAKDIILDAFESFSPKFAHLANDFFEKKWIHAKPEKNKRSGAYCMYVSPELHPYVFLNYNYSIDDIETLAHELGHGVHASLARKQTYLNFDWPLTVAETASVFGEMILFDHLKEKLPDRERFSLLLRRIESTFATVFRQTAMFLFERDLHEARKNGEMTSETISALWRKRQAEMFGRSVALTPDYDLWWSYIPHFKHTPFYVYAYAFGELLSLSLYAKYKKEGKSFVSKYITLLKNGGLKSPDDLLEPFKIKLSDPEFWMGGVEIIRSLVVEAEKIYSSRLH</sequence>
<dbReference type="GO" id="GO:0006508">
    <property type="term" value="P:proteolysis"/>
    <property type="evidence" value="ECO:0007669"/>
    <property type="project" value="UniProtKB-KW"/>
</dbReference>
<evidence type="ECO:0000256" key="3">
    <source>
        <dbReference type="ARBA" id="ARBA00022801"/>
    </source>
</evidence>
<keyword evidence="4 6" id="KW-0862">Zinc</keyword>
<evidence type="ECO:0000256" key="1">
    <source>
        <dbReference type="ARBA" id="ARBA00022670"/>
    </source>
</evidence>
<evidence type="ECO:0000313" key="9">
    <source>
        <dbReference type="EMBL" id="OGN31302.1"/>
    </source>
</evidence>
<dbReference type="GO" id="GO:0006518">
    <property type="term" value="P:peptide metabolic process"/>
    <property type="evidence" value="ECO:0007669"/>
    <property type="project" value="TreeGrafter"/>
</dbReference>
<keyword evidence="1 6" id="KW-0645">Protease</keyword>
<dbReference type="Gene3D" id="1.10.1370.20">
    <property type="entry name" value="Oligoendopeptidase f, C-terminal domain"/>
    <property type="match status" value="1"/>
</dbReference>
<evidence type="ECO:0000256" key="2">
    <source>
        <dbReference type="ARBA" id="ARBA00022723"/>
    </source>
</evidence>
<dbReference type="Gene3D" id="1.20.140.70">
    <property type="entry name" value="Oligopeptidase f, N-terminal domain"/>
    <property type="match status" value="1"/>
</dbReference>
<proteinExistence type="inferred from homology"/>
<dbReference type="Proteomes" id="UP000177111">
    <property type="component" value="Unassembled WGS sequence"/>
</dbReference>
<dbReference type="GO" id="GO:0004222">
    <property type="term" value="F:metalloendopeptidase activity"/>
    <property type="evidence" value="ECO:0007669"/>
    <property type="project" value="InterPro"/>
</dbReference>
<dbReference type="CDD" id="cd09610">
    <property type="entry name" value="M3B_PepF"/>
    <property type="match status" value="1"/>
</dbReference>
<accession>A0A1F8H0W0</accession>
<dbReference type="InterPro" id="IPR001567">
    <property type="entry name" value="Pept_M3A_M3B_dom"/>
</dbReference>
<dbReference type="PANTHER" id="PTHR11804:SF5">
    <property type="entry name" value="OLIGOENDOPEPTIDASE F"/>
    <property type="match status" value="1"/>
</dbReference>
<dbReference type="InterPro" id="IPR011977">
    <property type="entry name" value="Pept_M3B_clade3"/>
</dbReference>
<dbReference type="InterPro" id="IPR045090">
    <property type="entry name" value="Pept_M3A_M3B"/>
</dbReference>
<dbReference type="AlphaFoldDB" id="A0A1F8H0W0"/>
<comment type="similarity">
    <text evidence="6">Belongs to the peptidase M3 family.</text>
</comment>
<evidence type="ECO:0000313" key="10">
    <source>
        <dbReference type="Proteomes" id="UP000177111"/>
    </source>
</evidence>
<dbReference type="Pfam" id="PF01432">
    <property type="entry name" value="Peptidase_M3"/>
    <property type="match status" value="1"/>
</dbReference>
<keyword evidence="3 6" id="KW-0378">Hydrolase</keyword>
<name>A0A1F8H0W0_9BACT</name>
<evidence type="ECO:0000256" key="6">
    <source>
        <dbReference type="RuleBase" id="RU003435"/>
    </source>
</evidence>
<dbReference type="SUPFAM" id="SSF55486">
    <property type="entry name" value="Metalloproteases ('zincins'), catalytic domain"/>
    <property type="match status" value="1"/>
</dbReference>
<keyword evidence="5 6" id="KW-0482">Metalloprotease</keyword>
<dbReference type="InterPro" id="IPR042088">
    <property type="entry name" value="OligoPept_F_C"/>
</dbReference>
<evidence type="ECO:0000256" key="4">
    <source>
        <dbReference type="ARBA" id="ARBA00022833"/>
    </source>
</evidence>
<dbReference type="InterPro" id="IPR013647">
    <property type="entry name" value="OligopepF_N_dom"/>
</dbReference>
<feature type="domain" description="Peptidase M3A/M3B catalytic" evidence="7">
    <location>
        <begin position="201"/>
        <end position="575"/>
    </location>
</feature>
<reference evidence="9 10" key="1">
    <citation type="journal article" date="2016" name="Nat. Commun.">
        <title>Thousands of microbial genomes shed light on interconnected biogeochemical processes in an aquifer system.</title>
        <authorList>
            <person name="Anantharaman K."/>
            <person name="Brown C.T."/>
            <person name="Hug L.A."/>
            <person name="Sharon I."/>
            <person name="Castelle C.J."/>
            <person name="Probst A.J."/>
            <person name="Thomas B.C."/>
            <person name="Singh A."/>
            <person name="Wilkins M.J."/>
            <person name="Karaoz U."/>
            <person name="Brodie E.L."/>
            <person name="Williams K.H."/>
            <person name="Hubbard S.S."/>
            <person name="Banfield J.F."/>
        </authorList>
    </citation>
    <scope>NUCLEOTIDE SEQUENCE [LARGE SCALE GENOMIC DNA]</scope>
</reference>
<dbReference type="GO" id="GO:0046872">
    <property type="term" value="F:metal ion binding"/>
    <property type="evidence" value="ECO:0007669"/>
    <property type="project" value="UniProtKB-UniRule"/>
</dbReference>
<dbReference type="PANTHER" id="PTHR11804">
    <property type="entry name" value="PROTEASE M3 THIMET OLIGOPEPTIDASE-RELATED"/>
    <property type="match status" value="1"/>
</dbReference>